<feature type="transmembrane region" description="Helical" evidence="1">
    <location>
        <begin position="74"/>
        <end position="95"/>
    </location>
</feature>
<keyword evidence="1" id="KW-0472">Membrane</keyword>
<evidence type="ECO:0000313" key="2">
    <source>
        <dbReference type="EMBL" id="KAH0574535.1"/>
    </source>
</evidence>
<dbReference type="Proteomes" id="UP000018208">
    <property type="component" value="Unassembled WGS sequence"/>
</dbReference>
<reference evidence="2 3" key="1">
    <citation type="journal article" date="2014" name="PLoS Genet.">
        <title>The Genome of Spironucleus salmonicida Highlights a Fish Pathogen Adapted to Fluctuating Environments.</title>
        <authorList>
            <person name="Xu F."/>
            <person name="Jerlstrom-Hultqvist J."/>
            <person name="Einarsson E."/>
            <person name="Astvaldsson A."/>
            <person name="Svard S.G."/>
            <person name="Andersson J.O."/>
        </authorList>
    </citation>
    <scope>NUCLEOTIDE SEQUENCE [LARGE SCALE GENOMIC DNA]</scope>
    <source>
        <strain evidence="2 3">ATCC 50377</strain>
    </source>
</reference>
<dbReference type="GeneID" id="94298516"/>
<protein>
    <recommendedName>
        <fullName evidence="4">Transmembrane protein</fullName>
    </recommendedName>
</protein>
<keyword evidence="3" id="KW-1185">Reference proteome</keyword>
<comment type="caution">
    <text evidence="2">The sequence shown here is derived from an EMBL/GenBank/DDBJ whole genome shotgun (WGS) entry which is preliminary data.</text>
</comment>
<gene>
    <name evidence="2" type="ORF">SS50377_24493</name>
</gene>
<keyword evidence="1" id="KW-0812">Transmembrane</keyword>
<dbReference type="AlphaFoldDB" id="A0A9P8RZ58"/>
<dbReference type="RefSeq" id="XP_067765308.1">
    <property type="nucleotide sequence ID" value="XM_067908334.1"/>
</dbReference>
<sequence length="110" mass="13348">MIQFNRYSDCQILCRIGSCENLNYFFQCEQLKERYRIDRVQNICLNQFPVVYLNITQFVTAKDCLPVDNFDKTYLFYSLCYIFCISGIMFAMFHLRKKSYFYQQEGETQK</sequence>
<accession>A0A9P8RZ58</accession>
<keyword evidence="1" id="KW-1133">Transmembrane helix</keyword>
<organism evidence="2 3">
    <name type="scientific">Spironucleus salmonicida</name>
    <dbReference type="NCBI Taxonomy" id="348837"/>
    <lineage>
        <taxon>Eukaryota</taxon>
        <taxon>Metamonada</taxon>
        <taxon>Diplomonadida</taxon>
        <taxon>Hexamitidae</taxon>
        <taxon>Hexamitinae</taxon>
        <taxon>Spironucleus</taxon>
    </lineage>
</organism>
<name>A0A9P8RZ58_9EUKA</name>
<evidence type="ECO:0008006" key="4">
    <source>
        <dbReference type="Google" id="ProtNLM"/>
    </source>
</evidence>
<evidence type="ECO:0000256" key="1">
    <source>
        <dbReference type="SAM" id="Phobius"/>
    </source>
</evidence>
<dbReference type="EMBL" id="AUWU02000004">
    <property type="protein sequence ID" value="KAH0574535.1"/>
    <property type="molecule type" value="Genomic_DNA"/>
</dbReference>
<dbReference type="KEGG" id="ssao:94298516"/>
<evidence type="ECO:0000313" key="3">
    <source>
        <dbReference type="Proteomes" id="UP000018208"/>
    </source>
</evidence>
<proteinExistence type="predicted"/>